<feature type="domain" description="HTH lysR-type" evidence="6">
    <location>
        <begin position="1"/>
        <end position="58"/>
    </location>
</feature>
<dbReference type="InterPro" id="IPR036390">
    <property type="entry name" value="WH_DNA-bd_sf"/>
</dbReference>
<evidence type="ECO:0000259" key="6">
    <source>
        <dbReference type="PROSITE" id="PS50931"/>
    </source>
</evidence>
<sequence length="311" mass="33938">MDINLARTFLEIVACHSFVQAAERLHVTQTAVSARVKTLEDMLGRQLFVRSKAGASLTPAGEQFVRHAMTLVQVWERARQQMAVPPGRRALVTVGCEISLWQPLLLDWLLWMRANAPDLALRTEVGVAEDLLERVAHGTLDIVIAYAPRQRPGLRIELLIEEKLVLVSTTPARKVPQAADYVYVDWGREFAAQHSLAYPELSSVGLSSSLGPLGLEYLLAVGGAGYFRQNVVRPHIAHGRLHRVAGAAEFLYPAYAVYAADADMTVLTPALAGLRQAASGTPKKRKTVPPARSGTPASKRGLASSPTKRKL</sequence>
<protein>
    <submittedName>
        <fullName evidence="7">LysR family transcriptional regulator</fullName>
    </submittedName>
</protein>
<keyword evidence="8" id="KW-1185">Reference proteome</keyword>
<keyword evidence="4" id="KW-0804">Transcription</keyword>
<dbReference type="AlphaFoldDB" id="A0A916WM87"/>
<evidence type="ECO:0000256" key="2">
    <source>
        <dbReference type="ARBA" id="ARBA00023015"/>
    </source>
</evidence>
<dbReference type="Proteomes" id="UP000620596">
    <property type="component" value="Unassembled WGS sequence"/>
</dbReference>
<dbReference type="Pfam" id="PF00126">
    <property type="entry name" value="HTH_1"/>
    <property type="match status" value="1"/>
</dbReference>
<keyword evidence="2" id="KW-0805">Transcription regulation</keyword>
<dbReference type="PRINTS" id="PR00039">
    <property type="entry name" value="HTHLYSR"/>
</dbReference>
<evidence type="ECO:0000256" key="3">
    <source>
        <dbReference type="ARBA" id="ARBA00023125"/>
    </source>
</evidence>
<dbReference type="InterPro" id="IPR000847">
    <property type="entry name" value="LysR_HTH_N"/>
</dbReference>
<comment type="caution">
    <text evidence="7">The sequence shown here is derived from an EMBL/GenBank/DDBJ whole genome shotgun (WGS) entry which is preliminary data.</text>
</comment>
<dbReference type="GO" id="GO:0003677">
    <property type="term" value="F:DNA binding"/>
    <property type="evidence" value="ECO:0007669"/>
    <property type="project" value="UniProtKB-KW"/>
</dbReference>
<dbReference type="PANTHER" id="PTHR30579">
    <property type="entry name" value="TRANSCRIPTIONAL REGULATOR"/>
    <property type="match status" value="1"/>
</dbReference>
<dbReference type="SUPFAM" id="SSF53850">
    <property type="entry name" value="Periplasmic binding protein-like II"/>
    <property type="match status" value="1"/>
</dbReference>
<gene>
    <name evidence="7" type="ORF">GCM10011496_38450</name>
</gene>
<feature type="region of interest" description="Disordered" evidence="5">
    <location>
        <begin position="277"/>
        <end position="311"/>
    </location>
</feature>
<reference evidence="7" key="1">
    <citation type="journal article" date="2014" name="Int. J. Syst. Evol. Microbiol.">
        <title>Complete genome sequence of Corynebacterium casei LMG S-19264T (=DSM 44701T), isolated from a smear-ripened cheese.</title>
        <authorList>
            <consortium name="US DOE Joint Genome Institute (JGI-PGF)"/>
            <person name="Walter F."/>
            <person name="Albersmeier A."/>
            <person name="Kalinowski J."/>
            <person name="Ruckert C."/>
        </authorList>
    </citation>
    <scope>NUCLEOTIDE SEQUENCE</scope>
    <source>
        <strain evidence="7">CGMCC 1.15322</strain>
    </source>
</reference>
<dbReference type="GO" id="GO:0003700">
    <property type="term" value="F:DNA-binding transcription factor activity"/>
    <property type="evidence" value="ECO:0007669"/>
    <property type="project" value="InterPro"/>
</dbReference>
<dbReference type="Gene3D" id="1.10.10.10">
    <property type="entry name" value="Winged helix-like DNA-binding domain superfamily/Winged helix DNA-binding domain"/>
    <property type="match status" value="1"/>
</dbReference>
<evidence type="ECO:0000313" key="7">
    <source>
        <dbReference type="EMBL" id="GGB13794.1"/>
    </source>
</evidence>
<dbReference type="CDD" id="cd05466">
    <property type="entry name" value="PBP2_LTTR_substrate"/>
    <property type="match status" value="1"/>
</dbReference>
<dbReference type="PANTHER" id="PTHR30579:SF8">
    <property type="entry name" value="HTH-TYPE TRANSCRIPTIONAL REGULATOR HDFR"/>
    <property type="match status" value="1"/>
</dbReference>
<dbReference type="EMBL" id="BMIG01000022">
    <property type="protein sequence ID" value="GGB13794.1"/>
    <property type="molecule type" value="Genomic_DNA"/>
</dbReference>
<dbReference type="FunFam" id="1.10.10.10:FF:000001">
    <property type="entry name" value="LysR family transcriptional regulator"/>
    <property type="match status" value="1"/>
</dbReference>
<reference evidence="7" key="2">
    <citation type="submission" date="2020-09" db="EMBL/GenBank/DDBJ databases">
        <authorList>
            <person name="Sun Q."/>
            <person name="Zhou Y."/>
        </authorList>
    </citation>
    <scope>NUCLEOTIDE SEQUENCE</scope>
    <source>
        <strain evidence="7">CGMCC 1.15322</strain>
    </source>
</reference>
<dbReference type="PROSITE" id="PS50931">
    <property type="entry name" value="HTH_LYSR"/>
    <property type="match status" value="1"/>
</dbReference>
<comment type="similarity">
    <text evidence="1">Belongs to the LysR transcriptional regulatory family.</text>
</comment>
<dbReference type="InterPro" id="IPR036388">
    <property type="entry name" value="WH-like_DNA-bd_sf"/>
</dbReference>
<dbReference type="Pfam" id="PF03466">
    <property type="entry name" value="LysR_substrate"/>
    <property type="match status" value="1"/>
</dbReference>
<dbReference type="SUPFAM" id="SSF46785">
    <property type="entry name" value="Winged helix' DNA-binding domain"/>
    <property type="match status" value="1"/>
</dbReference>
<proteinExistence type="inferred from homology"/>
<evidence type="ECO:0000256" key="4">
    <source>
        <dbReference type="ARBA" id="ARBA00023163"/>
    </source>
</evidence>
<accession>A0A916WM87</accession>
<organism evidence="7 8">
    <name type="scientific">Polaromonas eurypsychrophila</name>
    <dbReference type="NCBI Taxonomy" id="1614635"/>
    <lineage>
        <taxon>Bacteria</taxon>
        <taxon>Pseudomonadati</taxon>
        <taxon>Pseudomonadota</taxon>
        <taxon>Betaproteobacteria</taxon>
        <taxon>Burkholderiales</taxon>
        <taxon>Comamonadaceae</taxon>
        <taxon>Polaromonas</taxon>
    </lineage>
</organism>
<evidence type="ECO:0000256" key="1">
    <source>
        <dbReference type="ARBA" id="ARBA00009437"/>
    </source>
</evidence>
<evidence type="ECO:0000313" key="8">
    <source>
        <dbReference type="Proteomes" id="UP000620596"/>
    </source>
</evidence>
<keyword evidence="3" id="KW-0238">DNA-binding</keyword>
<evidence type="ECO:0000256" key="5">
    <source>
        <dbReference type="SAM" id="MobiDB-lite"/>
    </source>
</evidence>
<dbReference type="RefSeq" id="WP_188710212.1">
    <property type="nucleotide sequence ID" value="NZ_BMIG01000022.1"/>
</dbReference>
<dbReference type="Gene3D" id="3.40.190.10">
    <property type="entry name" value="Periplasmic binding protein-like II"/>
    <property type="match status" value="1"/>
</dbReference>
<dbReference type="InterPro" id="IPR050176">
    <property type="entry name" value="LTTR"/>
</dbReference>
<name>A0A916WM87_9BURK</name>
<dbReference type="InterPro" id="IPR005119">
    <property type="entry name" value="LysR_subst-bd"/>
</dbReference>